<gene>
    <name evidence="1" type="primary">ORF172624</name>
</gene>
<sequence length="62" mass="7212">MHTAVVKCQHSNSLQFMLKQTAITTQTSSLHMLHRINQPPDHQQPAVDYFMNMQFTSQCDKH</sequence>
<dbReference type="EMBL" id="HACG01042873">
    <property type="protein sequence ID" value="CEK89738.1"/>
    <property type="molecule type" value="Transcribed_RNA"/>
</dbReference>
<dbReference type="AlphaFoldDB" id="A0A0B7B9L5"/>
<protein>
    <submittedName>
        <fullName evidence="1">Uncharacterized protein</fullName>
    </submittedName>
</protein>
<accession>A0A0B7B9L5</accession>
<evidence type="ECO:0000313" key="1">
    <source>
        <dbReference type="EMBL" id="CEK89738.1"/>
    </source>
</evidence>
<organism evidence="1">
    <name type="scientific">Arion vulgaris</name>
    <dbReference type="NCBI Taxonomy" id="1028688"/>
    <lineage>
        <taxon>Eukaryota</taxon>
        <taxon>Metazoa</taxon>
        <taxon>Spiralia</taxon>
        <taxon>Lophotrochozoa</taxon>
        <taxon>Mollusca</taxon>
        <taxon>Gastropoda</taxon>
        <taxon>Heterobranchia</taxon>
        <taxon>Euthyneura</taxon>
        <taxon>Panpulmonata</taxon>
        <taxon>Eupulmonata</taxon>
        <taxon>Stylommatophora</taxon>
        <taxon>Helicina</taxon>
        <taxon>Arionoidea</taxon>
        <taxon>Arionidae</taxon>
        <taxon>Arion</taxon>
    </lineage>
</organism>
<reference evidence="1" key="1">
    <citation type="submission" date="2014-12" db="EMBL/GenBank/DDBJ databases">
        <title>Insight into the proteome of Arion vulgaris.</title>
        <authorList>
            <person name="Aradska J."/>
            <person name="Bulat T."/>
            <person name="Smidak R."/>
            <person name="Sarate P."/>
            <person name="Gangsoo J."/>
            <person name="Sialana F."/>
            <person name="Bilban M."/>
            <person name="Lubec G."/>
        </authorList>
    </citation>
    <scope>NUCLEOTIDE SEQUENCE</scope>
    <source>
        <tissue evidence="1">Skin</tissue>
    </source>
</reference>
<proteinExistence type="predicted"/>
<name>A0A0B7B9L5_9EUPU</name>